<protein>
    <submittedName>
        <fullName evidence="3">Putative lipoprotein</fullName>
    </submittedName>
</protein>
<proteinExistence type="predicted"/>
<accession>W0FMJ4</accession>
<feature type="region of interest" description="Disordered" evidence="1">
    <location>
        <begin position="77"/>
        <end position="134"/>
    </location>
</feature>
<sequence>MIIHEAENRNNPDFFVLGLFKVPAHNETVRRSVRFRNERERRFIRMLKRFLSVMLSLAMVFCGCLSAFAEETALPESMPPAGMAPPEGGNGTPPEKPDGNPPGGGNGQPPAGPDGAPPEGGFGGGTPPGGGSADFEYTAAMEITSETAEKKLTDESFISEAADESALIINTDEAVEISNAMVVKTGDSDGGDSCSFYGLNAAVLVMGGSVTTITGGSIESHANGANGVFSYGGNGGRNGAEGDGTTVVISDTEITTTGDGSGGIMTTGGGITYASGLTVQTSGRSSAAIRTDRGGGTVVVDGGTYSTNGLGSPAIYSTADVTVKNASLISNLSEGICIEGKNSVTLENCNLAASNTKRNGNASFLDTVMIYQSMSGDADSGTSSFTMTGGTLTSLSGHMFHVTNTHAVITLSGVQLVNEGDDVLLSVCDDGWSGAANIAELVTDAQELSGTLLAGSNSTLTLSLLNGSSFTGCVSGEITDAEGNTVSSETGTVHVKLDETSTWILTSDTYITSFEGDPASVTGNGYSLYVDGTILEGIR</sequence>
<reference evidence="3" key="1">
    <citation type="journal article" date="2013" name="PLoS ONE">
        <title>Metagenomic insights into the carbohydrate-active enzymes carried by the microorganisms adhering to solid digesta in the rumen of cows.</title>
        <authorList>
            <person name="Wang L."/>
            <person name="Hatem A."/>
            <person name="Catalyurek U.V."/>
            <person name="Morrison M."/>
            <person name="Yu Z."/>
        </authorList>
    </citation>
    <scope>NUCLEOTIDE SEQUENCE</scope>
</reference>
<organism evidence="3">
    <name type="scientific">uncultured bacterium Contig1584b</name>
    <dbReference type="NCBI Taxonomy" id="1393461"/>
    <lineage>
        <taxon>Bacteria</taxon>
        <taxon>environmental samples</taxon>
    </lineage>
</organism>
<dbReference type="InterPro" id="IPR012332">
    <property type="entry name" value="Autotransporter_pectin_lyase_C"/>
</dbReference>
<keyword evidence="3" id="KW-0449">Lipoprotein</keyword>
<evidence type="ECO:0000313" key="3">
    <source>
        <dbReference type="EMBL" id="AHF24684.1"/>
    </source>
</evidence>
<evidence type="ECO:0000256" key="2">
    <source>
        <dbReference type="SAM" id="Phobius"/>
    </source>
</evidence>
<keyword evidence="2" id="KW-0812">Transmembrane</keyword>
<keyword evidence="2" id="KW-1133">Transmembrane helix</keyword>
<name>W0FMJ4_9BACT</name>
<dbReference type="Gene3D" id="2.160.20.20">
    <property type="match status" value="1"/>
</dbReference>
<dbReference type="AlphaFoldDB" id="W0FMJ4"/>
<feature type="transmembrane region" description="Helical" evidence="2">
    <location>
        <begin position="50"/>
        <end position="69"/>
    </location>
</feature>
<feature type="compositionally biased region" description="Gly residues" evidence="1">
    <location>
        <begin position="118"/>
        <end position="132"/>
    </location>
</feature>
<evidence type="ECO:0000256" key="1">
    <source>
        <dbReference type="SAM" id="MobiDB-lite"/>
    </source>
</evidence>
<feature type="compositionally biased region" description="Low complexity" evidence="1">
    <location>
        <begin position="77"/>
        <end position="87"/>
    </location>
</feature>
<keyword evidence="2" id="KW-0472">Membrane</keyword>
<dbReference type="EMBL" id="KC246802">
    <property type="protein sequence ID" value="AHF24684.1"/>
    <property type="molecule type" value="Genomic_DNA"/>
</dbReference>